<evidence type="ECO:0000313" key="2">
    <source>
        <dbReference type="Proteomes" id="UP000782880"/>
    </source>
</evidence>
<dbReference type="InterPro" id="IPR024208">
    <property type="entry name" value="DUF3842"/>
</dbReference>
<protein>
    <submittedName>
        <fullName evidence="1">DUF3842 family protein</fullName>
    </submittedName>
</protein>
<name>A0A921IJQ6_9FIRM</name>
<organism evidence="1 2">
    <name type="scientific">Subdoligranulum variabile</name>
    <dbReference type="NCBI Taxonomy" id="214851"/>
    <lineage>
        <taxon>Bacteria</taxon>
        <taxon>Bacillati</taxon>
        <taxon>Bacillota</taxon>
        <taxon>Clostridia</taxon>
        <taxon>Eubacteriales</taxon>
        <taxon>Oscillospiraceae</taxon>
        <taxon>Subdoligranulum</taxon>
    </lineage>
</organism>
<reference evidence="1" key="1">
    <citation type="journal article" date="2021" name="PeerJ">
        <title>Extensive microbial diversity within the chicken gut microbiome revealed by metagenomics and culture.</title>
        <authorList>
            <person name="Gilroy R."/>
            <person name="Ravi A."/>
            <person name="Getino M."/>
            <person name="Pursley I."/>
            <person name="Horton D.L."/>
            <person name="Alikhan N.F."/>
            <person name="Baker D."/>
            <person name="Gharbi K."/>
            <person name="Hall N."/>
            <person name="Watson M."/>
            <person name="Adriaenssens E.M."/>
            <person name="Foster-Nyarko E."/>
            <person name="Jarju S."/>
            <person name="Secka A."/>
            <person name="Antonio M."/>
            <person name="Oren A."/>
            <person name="Chaudhuri R.R."/>
            <person name="La Ragione R."/>
            <person name="Hildebrand F."/>
            <person name="Pallen M.J."/>
        </authorList>
    </citation>
    <scope>NUCLEOTIDE SEQUENCE</scope>
    <source>
        <strain evidence="1">ChiBcec21-2208</strain>
    </source>
</reference>
<gene>
    <name evidence="1" type="ORF">K8V20_04715</name>
</gene>
<dbReference type="Pfam" id="PF12953">
    <property type="entry name" value="DUF3842"/>
    <property type="match status" value="1"/>
</dbReference>
<dbReference type="Proteomes" id="UP000782880">
    <property type="component" value="Unassembled WGS sequence"/>
</dbReference>
<accession>A0A921IJQ6</accession>
<evidence type="ECO:0000313" key="1">
    <source>
        <dbReference type="EMBL" id="HJG27933.1"/>
    </source>
</evidence>
<comment type="caution">
    <text evidence="1">The sequence shown here is derived from an EMBL/GenBank/DDBJ whole genome shotgun (WGS) entry which is preliminary data.</text>
</comment>
<reference evidence="1" key="2">
    <citation type="submission" date="2021-09" db="EMBL/GenBank/DDBJ databases">
        <authorList>
            <person name="Gilroy R."/>
        </authorList>
    </citation>
    <scope>NUCLEOTIDE SEQUENCE</scope>
    <source>
        <strain evidence="1">ChiBcec21-2208</strain>
    </source>
</reference>
<dbReference type="AlphaFoldDB" id="A0A921IJQ6"/>
<proteinExistence type="predicted"/>
<sequence>MQSRRLILVMDGQGGGMGVQLIKMLAPQLPQDCDLLAVGTNVMATSAMLKAGAPHGATGENAVVYNAARADLILGPIGMILANGILGEVSPAMAAAVSAASAEKILIPSSHCGVQIAGTQDCPLETYLQSAVTLALRELQA</sequence>
<dbReference type="EMBL" id="DYVE01000120">
    <property type="protein sequence ID" value="HJG27933.1"/>
    <property type="molecule type" value="Genomic_DNA"/>
</dbReference>